<evidence type="ECO:0000256" key="1">
    <source>
        <dbReference type="ARBA" id="ARBA00006534"/>
    </source>
</evidence>
<dbReference type="EMBL" id="JBHUEM010000054">
    <property type="protein sequence ID" value="MFD1739206.1"/>
    <property type="molecule type" value="Genomic_DNA"/>
</dbReference>
<accession>A0ABW4LW94</accession>
<evidence type="ECO:0000256" key="2">
    <source>
        <dbReference type="ARBA" id="ARBA00022670"/>
    </source>
</evidence>
<dbReference type="PANTHER" id="PTHR20842:SF0">
    <property type="entry name" value="ALPHA-ASPARTYL DIPEPTIDASE"/>
    <property type="match status" value="1"/>
</dbReference>
<evidence type="ECO:0000313" key="5">
    <source>
        <dbReference type="EMBL" id="MFD1739206.1"/>
    </source>
</evidence>
<evidence type="ECO:0000256" key="3">
    <source>
        <dbReference type="ARBA" id="ARBA00022801"/>
    </source>
</evidence>
<dbReference type="InterPro" id="IPR029062">
    <property type="entry name" value="Class_I_gatase-like"/>
</dbReference>
<comment type="caution">
    <text evidence="5">The sequence shown here is derived from an EMBL/GenBank/DDBJ whole genome shotgun (WGS) entry which is preliminary data.</text>
</comment>
<sequence length="208" mass="23628">MGTLILSGGGNATNTKEINQYFVKRINEDKPLLYIPIAGNEEIRSYEENVNYIRSIFNPLGLSSVQMWTDVARKNIEDINRYSAVYIGGGNTLSLLKRFKRENFDKVLKEYYNNGGIIYGQSAGSIIFGKEIAHTCPEHSSKENTQGLNLVNNHSVWCHYSKEEDIVIKEYITRYNYSFFLIPEGSAIVVNEGEIFGIGKNAPMYMEK</sequence>
<evidence type="ECO:0000256" key="4">
    <source>
        <dbReference type="ARBA" id="ARBA00022825"/>
    </source>
</evidence>
<dbReference type="InterPro" id="IPR005320">
    <property type="entry name" value="Peptidase_S51"/>
</dbReference>
<protein>
    <submittedName>
        <fullName evidence="5">Type 1 glutamine amidotransferase-like domain-containing protein</fullName>
    </submittedName>
</protein>
<dbReference type="RefSeq" id="WP_377930439.1">
    <property type="nucleotide sequence ID" value="NZ_JBHUEM010000054.1"/>
</dbReference>
<keyword evidence="2" id="KW-0645">Protease</keyword>
<name>A0ABW4LW94_9BACI</name>
<gene>
    <name evidence="5" type="ORF">ACFSCX_22240</name>
</gene>
<dbReference type="SUPFAM" id="SSF52317">
    <property type="entry name" value="Class I glutamine amidotransferase-like"/>
    <property type="match status" value="1"/>
</dbReference>
<dbReference type="Gene3D" id="3.40.50.880">
    <property type="match status" value="1"/>
</dbReference>
<organism evidence="5 6">
    <name type="scientific">Bacillus salitolerans</name>
    <dbReference type="NCBI Taxonomy" id="1437434"/>
    <lineage>
        <taxon>Bacteria</taxon>
        <taxon>Bacillati</taxon>
        <taxon>Bacillota</taxon>
        <taxon>Bacilli</taxon>
        <taxon>Bacillales</taxon>
        <taxon>Bacillaceae</taxon>
        <taxon>Bacillus</taxon>
    </lineage>
</organism>
<dbReference type="Pfam" id="PF03575">
    <property type="entry name" value="Peptidase_S51"/>
    <property type="match status" value="1"/>
</dbReference>
<dbReference type="Proteomes" id="UP001597214">
    <property type="component" value="Unassembled WGS sequence"/>
</dbReference>
<comment type="similarity">
    <text evidence="1">Belongs to the peptidase S51 family.</text>
</comment>
<evidence type="ECO:0000313" key="6">
    <source>
        <dbReference type="Proteomes" id="UP001597214"/>
    </source>
</evidence>
<proteinExistence type="inferred from homology"/>
<reference evidence="6" key="1">
    <citation type="journal article" date="2019" name="Int. J. Syst. Evol. Microbiol.">
        <title>The Global Catalogue of Microorganisms (GCM) 10K type strain sequencing project: providing services to taxonomists for standard genome sequencing and annotation.</title>
        <authorList>
            <consortium name="The Broad Institute Genomics Platform"/>
            <consortium name="The Broad Institute Genome Sequencing Center for Infectious Disease"/>
            <person name="Wu L."/>
            <person name="Ma J."/>
        </authorList>
    </citation>
    <scope>NUCLEOTIDE SEQUENCE [LARGE SCALE GENOMIC DNA]</scope>
    <source>
        <strain evidence="6">CCUG 49339</strain>
    </source>
</reference>
<keyword evidence="4" id="KW-0720">Serine protease</keyword>
<keyword evidence="6" id="KW-1185">Reference proteome</keyword>
<dbReference type="CDD" id="cd03129">
    <property type="entry name" value="GAT1_Peptidase_E_like"/>
    <property type="match status" value="1"/>
</dbReference>
<dbReference type="PANTHER" id="PTHR20842">
    <property type="entry name" value="PROTEASE S51 ALPHA-ASPARTYL DIPEPTIDASE"/>
    <property type="match status" value="1"/>
</dbReference>
<keyword evidence="3" id="KW-0378">Hydrolase</keyword>